<dbReference type="RefSeq" id="WP_149036395.1">
    <property type="nucleotide sequence ID" value="NZ_CP011310.1"/>
</dbReference>
<name>A0A0H4VA83_9SPHN</name>
<accession>A0A0H4VA83</accession>
<dbReference type="EMBL" id="CP011310">
    <property type="protein sequence ID" value="AKQ41385.2"/>
    <property type="molecule type" value="Genomic_DNA"/>
</dbReference>
<proteinExistence type="predicted"/>
<dbReference type="STRING" id="1648404.CP97_04065"/>
<protein>
    <recommendedName>
        <fullName evidence="4">Lasso RiPP family leader peptide-containing protein</fullName>
    </recommendedName>
</protein>
<organism evidence="2 3">
    <name type="scientific">Aurantiacibacter atlanticus</name>
    <dbReference type="NCBI Taxonomy" id="1648404"/>
    <lineage>
        <taxon>Bacteria</taxon>
        <taxon>Pseudomonadati</taxon>
        <taxon>Pseudomonadota</taxon>
        <taxon>Alphaproteobacteria</taxon>
        <taxon>Sphingomonadales</taxon>
        <taxon>Erythrobacteraceae</taxon>
        <taxon>Aurantiacibacter</taxon>
    </lineage>
</organism>
<evidence type="ECO:0000256" key="1">
    <source>
        <dbReference type="SAM" id="MobiDB-lite"/>
    </source>
</evidence>
<reference evidence="2 3" key="1">
    <citation type="journal article" date="2015" name="Int. J. Syst. Evol. Microbiol.">
        <title>Erythrobacter atlanticus sp. nov., a bacterium from ocean sediment able to degrade polycyclic aromatic hydrocarbons.</title>
        <authorList>
            <person name="Zhuang L."/>
            <person name="Liu Y."/>
            <person name="Wang L."/>
            <person name="Wang W."/>
            <person name="Shao Z."/>
        </authorList>
    </citation>
    <scope>NUCLEOTIDE SEQUENCE [LARGE SCALE GENOMIC DNA]</scope>
    <source>
        <strain evidence="3">s21-N3</strain>
    </source>
</reference>
<reference evidence="3" key="2">
    <citation type="submission" date="2015-04" db="EMBL/GenBank/DDBJ databases">
        <title>The complete genome sequence of Erythrobacter sp. s21-N3.</title>
        <authorList>
            <person name="Zhuang L."/>
            <person name="Liu Y."/>
            <person name="Shao Z."/>
        </authorList>
    </citation>
    <scope>NUCLEOTIDE SEQUENCE [LARGE SCALE GENOMIC DNA]</scope>
    <source>
        <strain evidence="3">s21-N3</strain>
    </source>
</reference>
<keyword evidence="3" id="KW-1185">Reference proteome</keyword>
<dbReference type="AlphaFoldDB" id="A0A0H4VA83"/>
<sequence>MTTKTSINTGKARYSTPQLKEFGSVRNLTGGSGGTRGDGQLGQTRL</sequence>
<dbReference type="KEGG" id="ery:CP97_04065"/>
<dbReference type="NCBIfam" id="NF033521">
    <property type="entry name" value="lasso_leader_L3"/>
    <property type="match status" value="1"/>
</dbReference>
<evidence type="ECO:0000313" key="3">
    <source>
        <dbReference type="Proteomes" id="UP000059113"/>
    </source>
</evidence>
<evidence type="ECO:0008006" key="4">
    <source>
        <dbReference type="Google" id="ProtNLM"/>
    </source>
</evidence>
<feature type="region of interest" description="Disordered" evidence="1">
    <location>
        <begin position="1"/>
        <end position="46"/>
    </location>
</feature>
<feature type="compositionally biased region" description="Gly residues" evidence="1">
    <location>
        <begin position="30"/>
        <end position="40"/>
    </location>
</feature>
<evidence type="ECO:0000313" key="2">
    <source>
        <dbReference type="EMBL" id="AKQ41385.2"/>
    </source>
</evidence>
<gene>
    <name evidence="2" type="ORF">CP97_04065</name>
</gene>
<dbReference type="Proteomes" id="UP000059113">
    <property type="component" value="Chromosome"/>
</dbReference>